<dbReference type="KEGG" id="pprc:PFLCHA0_c38480"/>
<evidence type="ECO:0000313" key="2">
    <source>
        <dbReference type="Proteomes" id="UP000013940"/>
    </source>
</evidence>
<sequence length="108" mass="11386">MRPVQKITVNNKGGYVFNFSVQWLGSDGRWVTSEWNSGNYPVATSRTTPDLNTIGVPANALAVTVYGHAVAGTSGQGTPFVAFAANGQIATYDAVGTTFIGFAINLIE</sequence>
<protein>
    <submittedName>
        <fullName evidence="1">Uncharacterized protein</fullName>
    </submittedName>
</protein>
<dbReference type="HOGENOM" id="CLU_2195945_0_0_6"/>
<gene>
    <name evidence="1" type="ORF">PFLCHA0_c38480</name>
</gene>
<name>A0A2C9EPL9_PSEPH</name>
<accession>A0A2C9EPL9</accession>
<dbReference type="RefSeq" id="WP_015636211.1">
    <property type="nucleotide sequence ID" value="NC_021237.1"/>
</dbReference>
<reference evidence="2" key="1">
    <citation type="journal article" date="2014" name="Genome Announc.">
        <title>Full-genome sequence of the plant growth-promoting bacterium Pseudomonas protegens CHA0.</title>
        <authorList>
            <person name="Jousset A."/>
            <person name="Schuldes J."/>
            <person name="Keel C."/>
            <person name="Maurhofer M."/>
            <person name="Daniel R."/>
            <person name="Scheu S."/>
            <person name="Thuermer A."/>
        </authorList>
    </citation>
    <scope>NUCLEOTIDE SEQUENCE [LARGE SCALE GENOMIC DNA]</scope>
    <source>
        <strain evidence="2">DSM 19095 / LMG 27888 / CFBP 6595 / CHA0</strain>
    </source>
</reference>
<dbReference type="EMBL" id="CP003190">
    <property type="protein sequence ID" value="AGL85614.1"/>
    <property type="molecule type" value="Genomic_DNA"/>
</dbReference>
<organism evidence="1 2">
    <name type="scientific">Pseudomonas protegens (strain DSM 19095 / LMG 27888 / CFBP 6595 / CHA0)</name>
    <dbReference type="NCBI Taxonomy" id="1124983"/>
    <lineage>
        <taxon>Bacteria</taxon>
        <taxon>Pseudomonadati</taxon>
        <taxon>Pseudomonadota</taxon>
        <taxon>Gammaproteobacteria</taxon>
        <taxon>Pseudomonadales</taxon>
        <taxon>Pseudomonadaceae</taxon>
        <taxon>Pseudomonas</taxon>
    </lineage>
</organism>
<dbReference type="Proteomes" id="UP000013940">
    <property type="component" value="Chromosome"/>
</dbReference>
<evidence type="ECO:0000313" key="1">
    <source>
        <dbReference type="EMBL" id="AGL85614.1"/>
    </source>
</evidence>
<dbReference type="InterPro" id="IPR038700">
    <property type="entry name" value="Thiol_cytolys_C_sf"/>
</dbReference>
<dbReference type="Gene3D" id="2.60.40.1430">
    <property type="entry name" value="Perfringolysin, domain 4"/>
    <property type="match status" value="1"/>
</dbReference>
<proteinExistence type="predicted"/>
<dbReference type="AlphaFoldDB" id="A0A2C9EPL9"/>
<dbReference type="eggNOG" id="ENOG5034B0S">
    <property type="taxonomic scope" value="Bacteria"/>
</dbReference>
<dbReference type="GeneID" id="57476855"/>